<evidence type="ECO:0000256" key="1">
    <source>
        <dbReference type="ARBA" id="ARBA00023157"/>
    </source>
</evidence>
<dbReference type="GO" id="GO:0035804">
    <property type="term" value="F:structural constituent of egg coat"/>
    <property type="evidence" value="ECO:0007669"/>
    <property type="project" value="UniProtKB-UniRule"/>
</dbReference>
<dbReference type="PANTHER" id="PTHR11576">
    <property type="entry name" value="ZONA PELLUCIDA SPERM-BINDING PROTEIN 3"/>
    <property type="match status" value="1"/>
</dbReference>
<comment type="similarity">
    <text evidence="2">Belongs to the ZP domain family. ZPC subfamily.</text>
</comment>
<dbReference type="InterPro" id="IPR001507">
    <property type="entry name" value="ZP_dom"/>
</dbReference>
<feature type="domain" description="ZP" evidence="4">
    <location>
        <begin position="44"/>
        <end position="290"/>
    </location>
</feature>
<dbReference type="GO" id="GO:0032190">
    <property type="term" value="F:acrosin binding"/>
    <property type="evidence" value="ECO:0007669"/>
    <property type="project" value="TreeGrafter"/>
</dbReference>
<dbReference type="AlphaFoldDB" id="A0A8B9RVD7"/>
<dbReference type="GO" id="GO:0007339">
    <property type="term" value="P:binding of sperm to zona pellucida"/>
    <property type="evidence" value="ECO:0007669"/>
    <property type="project" value="UniProtKB-UniRule"/>
</dbReference>
<dbReference type="InterPro" id="IPR042235">
    <property type="entry name" value="ZP-C_dom"/>
</dbReference>
<protein>
    <recommendedName>
        <fullName evidence="2">Zona pellucida sperm-binding protein 3</fullName>
    </recommendedName>
</protein>
<dbReference type="GO" id="GO:0035803">
    <property type="term" value="P:egg coat formation"/>
    <property type="evidence" value="ECO:0007669"/>
    <property type="project" value="UniProtKB-UniRule"/>
</dbReference>
<name>A0A8B9RVD7_9AVES</name>
<evidence type="ECO:0000259" key="4">
    <source>
        <dbReference type="PROSITE" id="PS51034"/>
    </source>
</evidence>
<reference evidence="5" key="2">
    <citation type="submission" date="2025-09" db="UniProtKB">
        <authorList>
            <consortium name="Ensembl"/>
        </authorList>
    </citation>
    <scope>IDENTIFICATION</scope>
</reference>
<comment type="function">
    <text evidence="2">Component of the zona pellucida, an extracellular matrix surrounding oocytes which mediates sperm binding, induction of the acrosome reaction and prevents post-fertilization polyspermy. The zona pellucida is composed of 3 to 4 glycoproteins, ZP1, ZP2, ZP3, and ZP4. ZP3 is essential for sperm binding and zona matrix formation.</text>
</comment>
<dbReference type="Proteomes" id="UP000694541">
    <property type="component" value="Unplaced"/>
</dbReference>
<organism evidence="5 6">
    <name type="scientific">Accipiter nisus</name>
    <name type="common">Eurasian sparrowhawk</name>
    <dbReference type="NCBI Taxonomy" id="211598"/>
    <lineage>
        <taxon>Eukaryota</taxon>
        <taxon>Metazoa</taxon>
        <taxon>Chordata</taxon>
        <taxon>Craniata</taxon>
        <taxon>Vertebrata</taxon>
        <taxon>Euteleostomi</taxon>
        <taxon>Archelosauria</taxon>
        <taxon>Archosauria</taxon>
        <taxon>Dinosauria</taxon>
        <taxon>Saurischia</taxon>
        <taxon>Theropoda</taxon>
        <taxon>Coelurosauria</taxon>
        <taxon>Aves</taxon>
        <taxon>Neognathae</taxon>
        <taxon>Neoaves</taxon>
        <taxon>Telluraves</taxon>
        <taxon>Accipitrimorphae</taxon>
        <taxon>Accipitriformes</taxon>
        <taxon>Accipitridae</taxon>
        <taxon>Accipitrinae</taxon>
        <taxon>Accipiter</taxon>
    </lineage>
</organism>
<dbReference type="Gene3D" id="2.60.40.4100">
    <property type="entry name" value="Zona pellucida, ZP-C domain"/>
    <property type="match status" value="1"/>
</dbReference>
<dbReference type="Ensembl" id="ENSANIT00000012192.1">
    <property type="protein sequence ID" value="ENSANIP00000011785.1"/>
    <property type="gene ID" value="ENSANIG00000007953.1"/>
</dbReference>
<comment type="subcellular location">
    <subcellularLocation>
        <location evidence="2">Zona pellucida</location>
    </subcellularLocation>
    <subcellularLocation>
        <location evidence="2">Cell membrane</location>
        <topology evidence="2">Single-pass type I membrane protein</topology>
    </subcellularLocation>
</comment>
<keyword evidence="2" id="KW-0272">Extracellular matrix</keyword>
<sequence>MLKWGNSRGHRCWGLAWLAPLGSWGSSASWFSPPPPRPATVSVTCGHAWLAVVVPAGFLGSRVASGELTLGSGCGVTTADGDGYWLKHLLVGCVLQPHVCSFAQLLPDSIHYSNVLHYRPLAGGPVARARPFSLPVDCYYPRMGSVSSGAIQPTWVPFGSTVAHRRRLRFALDPTYSLGELINIEASVSTDPRLPLRVFVDECVASPSTAAWLEYKVIADNGCLLDGQFGRSRFLPRRGDHFLRFQLDTFLFPNASGSQVCIYLRCHLKAVAEGAGSTFGKACSYDPVAAAWRSPDGVNCSCCGSPAGCGGRRRRRLSGSGGKRTPSVGLPLCTPKGPTDLSGVLPDSPRCPPRAGSLASVAPVPQLPGNQPTWGGGQSAGTPPAHAVGRKHPSPT</sequence>
<comment type="domain">
    <text evidence="2">The ZP domain is involved in the polymerization of the ZP proteins to form the zona pellucida.</text>
</comment>
<evidence type="ECO:0000256" key="3">
    <source>
        <dbReference type="SAM" id="MobiDB-lite"/>
    </source>
</evidence>
<keyword evidence="2" id="KW-0732">Signal</keyword>
<dbReference type="Pfam" id="PF00100">
    <property type="entry name" value="Zona_pellucida"/>
    <property type="match status" value="1"/>
</dbReference>
<dbReference type="PANTHER" id="PTHR11576:SF2">
    <property type="entry name" value="ZONA PELLUCIDA SPERM-BINDING PROTEIN 3"/>
    <property type="match status" value="1"/>
</dbReference>
<keyword evidence="2" id="KW-0964">Secreted</keyword>
<dbReference type="InterPro" id="IPR055355">
    <property type="entry name" value="ZP-C"/>
</dbReference>
<keyword evidence="6" id="KW-1185">Reference proteome</keyword>
<evidence type="ECO:0000313" key="5">
    <source>
        <dbReference type="Ensembl" id="ENSANIP00000011785.1"/>
    </source>
</evidence>
<dbReference type="GO" id="GO:0035805">
    <property type="term" value="C:egg coat"/>
    <property type="evidence" value="ECO:0007669"/>
    <property type="project" value="UniProtKB-SubCell"/>
</dbReference>
<feature type="region of interest" description="Disordered" evidence="3">
    <location>
        <begin position="308"/>
        <end position="396"/>
    </location>
</feature>
<keyword evidence="1 2" id="KW-1015">Disulfide bond</keyword>
<proteinExistence type="inferred from homology"/>
<keyword evidence="2" id="KW-0165">Cleavage on pair of basic residues</keyword>
<reference evidence="5" key="1">
    <citation type="submission" date="2025-08" db="UniProtKB">
        <authorList>
            <consortium name="Ensembl"/>
        </authorList>
    </citation>
    <scope>IDENTIFICATION</scope>
</reference>
<dbReference type="GO" id="GO:0005886">
    <property type="term" value="C:plasma membrane"/>
    <property type="evidence" value="ECO:0007669"/>
    <property type="project" value="UniProtKB-SubCell"/>
</dbReference>
<dbReference type="SMART" id="SM00241">
    <property type="entry name" value="ZP"/>
    <property type="match status" value="1"/>
</dbReference>
<accession>A0A8B9RVD7</accession>
<keyword evidence="2" id="KW-1003">Cell membrane</keyword>
<evidence type="ECO:0000256" key="2">
    <source>
        <dbReference type="RuleBase" id="RU367066"/>
    </source>
</evidence>
<dbReference type="PROSITE" id="PS51034">
    <property type="entry name" value="ZP_2"/>
    <property type="match status" value="1"/>
</dbReference>
<dbReference type="Gene3D" id="2.60.40.3210">
    <property type="entry name" value="Zona pellucida, ZP-N domain"/>
    <property type="match status" value="1"/>
</dbReference>
<dbReference type="FunFam" id="2.60.40.4100:FF:000002">
    <property type="entry name" value="Zona pellucida sperm-binding protein 3"/>
    <property type="match status" value="1"/>
</dbReference>
<comment type="PTM">
    <text evidence="2">Proteolytically cleaved before the transmembrane segment to yield the secreted ectodomain incorporated in the zona pellucida.</text>
</comment>
<keyword evidence="2" id="KW-0472">Membrane</keyword>
<evidence type="ECO:0000313" key="6">
    <source>
        <dbReference type="Proteomes" id="UP000694541"/>
    </source>
</evidence>
<dbReference type="GO" id="GO:2000344">
    <property type="term" value="P:positive regulation of acrosome reaction"/>
    <property type="evidence" value="ECO:0007669"/>
    <property type="project" value="UniProtKB-UniRule"/>
</dbReference>